<dbReference type="InterPro" id="IPR014710">
    <property type="entry name" value="RmlC-like_jellyroll"/>
</dbReference>
<evidence type="ECO:0000259" key="1">
    <source>
        <dbReference type="Pfam" id="PF05726"/>
    </source>
</evidence>
<evidence type="ECO:0000313" key="3">
    <source>
        <dbReference type="Proteomes" id="UP001152320"/>
    </source>
</evidence>
<dbReference type="SUPFAM" id="SSF51182">
    <property type="entry name" value="RmlC-like cupins"/>
    <property type="match status" value="1"/>
</dbReference>
<dbReference type="Gene3D" id="2.60.120.10">
    <property type="entry name" value="Jelly Rolls"/>
    <property type="match status" value="4"/>
</dbReference>
<dbReference type="GO" id="GO:0008127">
    <property type="term" value="F:quercetin 2,3-dioxygenase activity"/>
    <property type="evidence" value="ECO:0007669"/>
    <property type="project" value="TreeGrafter"/>
</dbReference>
<proteinExistence type="predicted"/>
<dbReference type="EMBL" id="JAIZAY010000015">
    <property type="protein sequence ID" value="KAJ8028712.1"/>
    <property type="molecule type" value="Genomic_DNA"/>
</dbReference>
<dbReference type="Pfam" id="PF05726">
    <property type="entry name" value="Pirin_C"/>
    <property type="match status" value="1"/>
</dbReference>
<dbReference type="InterPro" id="IPR008778">
    <property type="entry name" value="Pirin_C_dom"/>
</dbReference>
<dbReference type="Proteomes" id="UP001152320">
    <property type="component" value="Chromosome 15"/>
</dbReference>
<dbReference type="PANTHER" id="PTHR13903:SF8">
    <property type="entry name" value="PIRIN"/>
    <property type="match status" value="1"/>
</dbReference>
<dbReference type="CDD" id="cd02247">
    <property type="entry name" value="cupin_pirin_C"/>
    <property type="match status" value="1"/>
</dbReference>
<dbReference type="InterPro" id="IPR011051">
    <property type="entry name" value="RmlC_Cupin_sf"/>
</dbReference>
<dbReference type="PANTHER" id="PTHR13903">
    <property type="entry name" value="PIRIN-RELATED"/>
    <property type="match status" value="1"/>
</dbReference>
<reference evidence="2" key="1">
    <citation type="submission" date="2021-10" db="EMBL/GenBank/DDBJ databases">
        <title>Tropical sea cucumber genome reveals ecological adaptation and Cuvierian tubules defense mechanism.</title>
        <authorList>
            <person name="Chen T."/>
        </authorList>
    </citation>
    <scope>NUCLEOTIDE SEQUENCE</scope>
    <source>
        <strain evidence="2">Nanhai2018</strain>
        <tissue evidence="2">Muscle</tissue>
    </source>
</reference>
<dbReference type="GO" id="GO:0005634">
    <property type="term" value="C:nucleus"/>
    <property type="evidence" value="ECO:0007669"/>
    <property type="project" value="TreeGrafter"/>
</dbReference>
<accession>A0A9Q1BL86</accession>
<feature type="domain" description="Pirin C-terminal" evidence="1">
    <location>
        <begin position="98"/>
        <end position="164"/>
    </location>
</feature>
<gene>
    <name evidence="2" type="ORF">HOLleu_31028</name>
</gene>
<dbReference type="InterPro" id="IPR012093">
    <property type="entry name" value="Pirin"/>
</dbReference>
<protein>
    <submittedName>
        <fullName evidence="2">Pirin</fullName>
    </submittedName>
</protein>
<keyword evidence="3" id="KW-1185">Reference proteome</keyword>
<evidence type="ECO:0000313" key="2">
    <source>
        <dbReference type="EMBL" id="KAJ8028712.1"/>
    </source>
</evidence>
<dbReference type="AlphaFoldDB" id="A0A9Q1BL86"/>
<sequence length="180" mass="20142">MTAGRGIVHSEMPHGDEVGHGLQLWVNLAKENKMVEPEYQELLAKDVPMVEKDGVRVKVIAGESLGVKDLKSVLRDEGKLPQYKSGLSKTRSGDEVKEGEPHHTLVLSDGDFVEVENKNEEKCHFVLVSGKPLNEPVVQHGPFVMNTQEEIRQAITDFQMRRNGFEAAQSWKSKEGNRGR</sequence>
<dbReference type="OrthoDB" id="198735at2759"/>
<dbReference type="PIRSF" id="PIRSF006232">
    <property type="entry name" value="Pirin"/>
    <property type="match status" value="1"/>
</dbReference>
<comment type="caution">
    <text evidence="2">The sequence shown here is derived from an EMBL/GenBank/DDBJ whole genome shotgun (WGS) entry which is preliminary data.</text>
</comment>
<organism evidence="2 3">
    <name type="scientific">Holothuria leucospilota</name>
    <name type="common">Black long sea cucumber</name>
    <name type="synonym">Mertensiothuria leucospilota</name>
    <dbReference type="NCBI Taxonomy" id="206669"/>
    <lineage>
        <taxon>Eukaryota</taxon>
        <taxon>Metazoa</taxon>
        <taxon>Echinodermata</taxon>
        <taxon>Eleutherozoa</taxon>
        <taxon>Echinozoa</taxon>
        <taxon>Holothuroidea</taxon>
        <taxon>Aspidochirotacea</taxon>
        <taxon>Aspidochirotida</taxon>
        <taxon>Holothuriidae</taxon>
        <taxon>Holothuria</taxon>
    </lineage>
</organism>
<name>A0A9Q1BL86_HOLLE</name>